<dbReference type="GeneID" id="107263107"/>
<organism evidence="5 6">
    <name type="scientific">Cephus cinctus</name>
    <name type="common">Wheat stem sawfly</name>
    <dbReference type="NCBI Taxonomy" id="211228"/>
    <lineage>
        <taxon>Eukaryota</taxon>
        <taxon>Metazoa</taxon>
        <taxon>Ecdysozoa</taxon>
        <taxon>Arthropoda</taxon>
        <taxon>Hexapoda</taxon>
        <taxon>Insecta</taxon>
        <taxon>Pterygota</taxon>
        <taxon>Neoptera</taxon>
        <taxon>Endopterygota</taxon>
        <taxon>Hymenoptera</taxon>
        <taxon>Cephoidea</taxon>
        <taxon>Cephidae</taxon>
        <taxon>Cephus</taxon>
    </lineage>
</organism>
<keyword evidence="2 4" id="KW-0143">Chaperone</keyword>
<dbReference type="RefSeq" id="XP_015585448.1">
    <property type="nucleotide sequence ID" value="XM_015729962.2"/>
</dbReference>
<evidence type="ECO:0000256" key="1">
    <source>
        <dbReference type="ARBA" id="ARBA00019186"/>
    </source>
</evidence>
<sequence>MIKLKKEVDMTNHTLILPSVAFGNVGQLAVDLIISSLKLQRIGYLVNNAFIPIIGADPYDEKSTDLCTTVDLFHGPEKKIVVLQIRSPLVKKPISFFTELIQFITERKIKKVVILTSSYGHEQRDAQLRTVPLRYVASPSMLEECGNQFENLNWIQLEPKVIDFINPRENLYIPGGGFAKSLIDTLASATIPSVILLRFCSEGDNIPEAVELTNYLNNWLNIIQKEESGTCKIKYPPSWKFLFGNPPPLELY</sequence>
<evidence type="ECO:0000313" key="7">
    <source>
        <dbReference type="RefSeq" id="XP_024936335.1"/>
    </source>
</evidence>
<gene>
    <name evidence="6 7" type="primary">LOC107263107</name>
</gene>
<proteinExistence type="inferred from homology"/>
<keyword evidence="5" id="KW-1185">Reference proteome</keyword>
<dbReference type="Pfam" id="PF09754">
    <property type="entry name" value="PAC2"/>
    <property type="match status" value="1"/>
</dbReference>
<evidence type="ECO:0000256" key="4">
    <source>
        <dbReference type="PIRNR" id="PIRNR010044"/>
    </source>
</evidence>
<dbReference type="GO" id="GO:0005829">
    <property type="term" value="C:cytosol"/>
    <property type="evidence" value="ECO:0007669"/>
    <property type="project" value="TreeGrafter"/>
</dbReference>
<dbReference type="GO" id="GO:0005634">
    <property type="term" value="C:nucleus"/>
    <property type="evidence" value="ECO:0007669"/>
    <property type="project" value="TreeGrafter"/>
</dbReference>
<evidence type="ECO:0000256" key="3">
    <source>
        <dbReference type="ARBA" id="ARBA00025745"/>
    </source>
</evidence>
<keyword evidence="6 7" id="KW-0647">Proteasome</keyword>
<evidence type="ECO:0000313" key="6">
    <source>
        <dbReference type="RefSeq" id="XP_015585448.1"/>
    </source>
</evidence>
<name>A0AAJ7FCU5_CEPCN</name>
<dbReference type="PANTHER" id="PTHR12970:SF1">
    <property type="entry name" value="PROTEASOME ASSEMBLY CHAPERONE 2"/>
    <property type="match status" value="1"/>
</dbReference>
<dbReference type="InterPro" id="IPR038389">
    <property type="entry name" value="PSMG2_sf"/>
</dbReference>
<dbReference type="RefSeq" id="XP_024936335.1">
    <property type="nucleotide sequence ID" value="XM_025080567.1"/>
</dbReference>
<dbReference type="Proteomes" id="UP000694920">
    <property type="component" value="Unplaced"/>
</dbReference>
<accession>A0AAJ7FCU5</accession>
<comment type="function">
    <text evidence="4">Chaperone protein which promotes assembly of the 20S proteasome as part of a heterodimer with PSMG1.</text>
</comment>
<protein>
    <recommendedName>
        <fullName evidence="1 4">Proteasome assembly chaperone 2</fullName>
    </recommendedName>
</protein>
<dbReference type="GO" id="GO:0043248">
    <property type="term" value="P:proteasome assembly"/>
    <property type="evidence" value="ECO:0007669"/>
    <property type="project" value="TreeGrafter"/>
</dbReference>
<dbReference type="KEGG" id="ccin:107263107"/>
<dbReference type="AlphaFoldDB" id="A0AAJ7FCU5"/>
<dbReference type="InterPro" id="IPR019151">
    <property type="entry name" value="Proteasome_assmbl_chaperone_2"/>
</dbReference>
<dbReference type="Gene3D" id="3.40.50.10900">
    <property type="entry name" value="PAC-like subunit"/>
    <property type="match status" value="2"/>
</dbReference>
<dbReference type="PIRSF" id="PIRSF010044">
    <property type="entry name" value="UCP010044"/>
    <property type="match status" value="1"/>
</dbReference>
<evidence type="ECO:0000313" key="5">
    <source>
        <dbReference type="Proteomes" id="UP000694920"/>
    </source>
</evidence>
<reference evidence="6 7" key="1">
    <citation type="submission" date="2025-04" db="UniProtKB">
        <authorList>
            <consortium name="RefSeq"/>
        </authorList>
    </citation>
    <scope>IDENTIFICATION</scope>
</reference>
<dbReference type="GO" id="GO:0000502">
    <property type="term" value="C:proteasome complex"/>
    <property type="evidence" value="ECO:0007669"/>
    <property type="project" value="UniProtKB-KW"/>
</dbReference>
<comment type="subunit">
    <text evidence="4">Forms a heterodimer with PSMG1.</text>
</comment>
<dbReference type="InterPro" id="IPR016562">
    <property type="entry name" value="Proteasome_assmbl_chp_2_euk"/>
</dbReference>
<dbReference type="PANTHER" id="PTHR12970">
    <property type="entry name" value="PROTEASOME ASSEMBLY CHAPERONE 2"/>
    <property type="match status" value="1"/>
</dbReference>
<comment type="similarity">
    <text evidence="3 4">Belongs to the PSMG2 family.</text>
</comment>
<evidence type="ECO:0000256" key="2">
    <source>
        <dbReference type="ARBA" id="ARBA00023186"/>
    </source>
</evidence>